<sequence>MAESDSGESAMAEKARELIFSQSHEEVATLVNQLFMRQESEEYQTARALYDYCVSDFPNHLTLKLLKVYQCSSDGVIRFQSIYQLSETLNEFRNNNFKLSLEPLHEIKRNLISCLTMQETNESDIKILRRIVSFVAYNVVTLYHGKWEELSECIFLLVDKEPIKAFNIFVDLPPVYKEFIDRFMSKILEKAGNVFRYPNQDWSLALQTLVKMAIQLYNTAMKLDVISSLMETQLDCVVENGKEHFVVRGLKELETFLSRDMNLYSYNKEQCCFVSEFMIQMGAVEETQTKEIVRKINMLVTKPSKNDFKNDRAEYDRDWYYHLMNLSSLQVLRIFASTQLEDRSRELAIRRLNVLLSDHTKKNVKLEISELRELLP</sequence>
<feature type="domain" description="DUF577" evidence="1">
    <location>
        <begin position="104"/>
        <end position="267"/>
    </location>
</feature>
<dbReference type="Proteomes" id="UP001558713">
    <property type="component" value="Unassembled WGS sequence"/>
</dbReference>
<dbReference type="InterPro" id="IPR007598">
    <property type="entry name" value="DUF577"/>
</dbReference>
<dbReference type="PANTHER" id="PTHR31861:SF16">
    <property type="entry name" value="DUF577 DOMAIN-CONTAINING PROTEIN-RELATED"/>
    <property type="match status" value="1"/>
</dbReference>
<proteinExistence type="predicted"/>
<dbReference type="Pfam" id="PF04510">
    <property type="entry name" value="DUF577"/>
    <property type="match status" value="1"/>
</dbReference>
<dbReference type="EMBL" id="JBANAX010000695">
    <property type="protein sequence ID" value="KAL1197143.1"/>
    <property type="molecule type" value="Genomic_DNA"/>
</dbReference>
<evidence type="ECO:0000313" key="3">
    <source>
        <dbReference type="Proteomes" id="UP001558713"/>
    </source>
</evidence>
<evidence type="ECO:0000313" key="2">
    <source>
        <dbReference type="EMBL" id="KAL1197143.1"/>
    </source>
</evidence>
<gene>
    <name evidence="2" type="ORF">V5N11_002022</name>
</gene>
<comment type="caution">
    <text evidence="2">The sequence shown here is derived from an EMBL/GenBank/DDBJ whole genome shotgun (WGS) entry which is preliminary data.</text>
</comment>
<keyword evidence="3" id="KW-1185">Reference proteome</keyword>
<reference evidence="2 3" key="1">
    <citation type="submission" date="2024-04" db="EMBL/GenBank/DDBJ databases">
        <title>Genome assembly C_amara_ONT_v2.</title>
        <authorList>
            <person name="Yant L."/>
            <person name="Moore C."/>
            <person name="Slenker M."/>
        </authorList>
    </citation>
    <scope>NUCLEOTIDE SEQUENCE [LARGE SCALE GENOMIC DNA]</scope>
    <source>
        <tissue evidence="2">Leaf</tissue>
    </source>
</reference>
<dbReference type="AlphaFoldDB" id="A0ABD0ZR93"/>
<protein>
    <recommendedName>
        <fullName evidence="1">DUF577 domain-containing protein</fullName>
    </recommendedName>
</protein>
<dbReference type="PANTHER" id="PTHR31861">
    <property type="entry name" value="OS10G0507500 PROTEIN"/>
    <property type="match status" value="1"/>
</dbReference>
<name>A0ABD0ZR93_CARAN</name>
<evidence type="ECO:0000259" key="1">
    <source>
        <dbReference type="Pfam" id="PF04510"/>
    </source>
</evidence>
<accession>A0ABD0ZR93</accession>
<organism evidence="2 3">
    <name type="scientific">Cardamine amara subsp. amara</name>
    <dbReference type="NCBI Taxonomy" id="228776"/>
    <lineage>
        <taxon>Eukaryota</taxon>
        <taxon>Viridiplantae</taxon>
        <taxon>Streptophyta</taxon>
        <taxon>Embryophyta</taxon>
        <taxon>Tracheophyta</taxon>
        <taxon>Spermatophyta</taxon>
        <taxon>Magnoliopsida</taxon>
        <taxon>eudicotyledons</taxon>
        <taxon>Gunneridae</taxon>
        <taxon>Pentapetalae</taxon>
        <taxon>rosids</taxon>
        <taxon>malvids</taxon>
        <taxon>Brassicales</taxon>
        <taxon>Brassicaceae</taxon>
        <taxon>Cardamineae</taxon>
        <taxon>Cardamine</taxon>
    </lineage>
</organism>